<organism evidence="1">
    <name type="scientific">Caldilineaceae bacterium SB0675_bin_29</name>
    <dbReference type="NCBI Taxonomy" id="2605266"/>
    <lineage>
        <taxon>Bacteria</taxon>
        <taxon>Bacillati</taxon>
        <taxon>Chloroflexota</taxon>
        <taxon>Caldilineae</taxon>
        <taxon>Caldilineales</taxon>
        <taxon>Caldilineaceae</taxon>
    </lineage>
</organism>
<dbReference type="AlphaFoldDB" id="A0A6B1G8T6"/>
<dbReference type="EMBL" id="VYDA01000674">
    <property type="protein sequence ID" value="MYH63756.1"/>
    <property type="molecule type" value="Genomic_DNA"/>
</dbReference>
<dbReference type="InterPro" id="IPR025528">
    <property type="entry name" value="BrnA_antitoxin"/>
</dbReference>
<name>A0A6B1G8T6_9CHLR</name>
<dbReference type="Pfam" id="PF14384">
    <property type="entry name" value="BrnA_antitoxin"/>
    <property type="match status" value="1"/>
</dbReference>
<accession>A0A6B1G8T6</accession>
<sequence length="108" mass="11953">MNSGKSRGNSFEEVRGEYGEDAAIDAGIAADPDTIELAEEWFSQARPASEVIPSIVEGYQHSQKREANSMKVMLPIPLDADLAERIRSIGPEWEEVVNEKLHQAFTPP</sequence>
<proteinExistence type="predicted"/>
<protein>
    <submittedName>
        <fullName evidence="1">BrnA antitoxin family protein</fullName>
    </submittedName>
</protein>
<comment type="caution">
    <text evidence="1">The sequence shown here is derived from an EMBL/GenBank/DDBJ whole genome shotgun (WGS) entry which is preliminary data.</text>
</comment>
<reference evidence="1" key="1">
    <citation type="submission" date="2019-09" db="EMBL/GenBank/DDBJ databases">
        <title>Characterisation of the sponge microbiome using genome-centric metagenomics.</title>
        <authorList>
            <person name="Engelberts J.P."/>
            <person name="Robbins S.J."/>
            <person name="De Goeij J.M."/>
            <person name="Aranda M."/>
            <person name="Bell S.C."/>
            <person name="Webster N.S."/>
        </authorList>
    </citation>
    <scope>NUCLEOTIDE SEQUENCE</scope>
    <source>
        <strain evidence="1">SB0675_bin_29</strain>
    </source>
</reference>
<evidence type="ECO:0000313" key="1">
    <source>
        <dbReference type="EMBL" id="MYH63756.1"/>
    </source>
</evidence>
<gene>
    <name evidence="1" type="ORF">F4148_19075</name>
</gene>